<dbReference type="GeneID" id="54364183"/>
<reference evidence="2" key="1">
    <citation type="submission" date="2020-01" db="EMBL/GenBank/DDBJ databases">
        <authorList>
            <consortium name="DOE Joint Genome Institute"/>
            <person name="Haridas S."/>
            <person name="Albert R."/>
            <person name="Binder M."/>
            <person name="Bloem J."/>
            <person name="Labutti K."/>
            <person name="Salamov A."/>
            <person name="Andreopoulos B."/>
            <person name="Baker S.E."/>
            <person name="Barry K."/>
            <person name="Bills G."/>
            <person name="Bluhm B.H."/>
            <person name="Cannon C."/>
            <person name="Castanera R."/>
            <person name="Culley D.E."/>
            <person name="Daum C."/>
            <person name="Ezra D."/>
            <person name="Gonzalez J.B."/>
            <person name="Henrissat B."/>
            <person name="Kuo A."/>
            <person name="Liang C."/>
            <person name="Lipzen A."/>
            <person name="Lutzoni F."/>
            <person name="Magnuson J."/>
            <person name="Mondo S."/>
            <person name="Nolan M."/>
            <person name="Ohm R."/>
            <person name="Pangilinan J."/>
            <person name="Park H.-J."/>
            <person name="Ramirez L."/>
            <person name="Alfaro M."/>
            <person name="Sun H."/>
            <person name="Tritt A."/>
            <person name="Yoshinaga Y."/>
            <person name="Zwiers L.-H."/>
            <person name="Turgeon B.G."/>
            <person name="Goodwin S.B."/>
            <person name="Spatafora J.W."/>
            <person name="Crous P.W."/>
            <person name="Grigoriev I.V."/>
        </authorList>
    </citation>
    <scope>NUCLEOTIDE SEQUENCE</scope>
    <source>
        <strain evidence="2">CBS 342.82</strain>
    </source>
</reference>
<dbReference type="PANTHER" id="PTHR28152:SF2">
    <property type="entry name" value="N-TERMINAL OF MAOC-LIKE DEHYDRATASE DOMAIN-CONTAINING PROTEIN"/>
    <property type="match status" value="1"/>
</dbReference>
<keyword evidence="1" id="KW-1185">Reference proteome</keyword>
<dbReference type="OrthoDB" id="3257538at2759"/>
<gene>
    <name evidence="2" type="ORF">K489DRAFT_388069</name>
</gene>
<evidence type="ECO:0008006" key="3">
    <source>
        <dbReference type="Google" id="ProtNLM"/>
    </source>
</evidence>
<sequence length="329" mass="37299">MIIPIASDVAEAFVAKFAGKSFNREQYLDHNQTRLMSSTVAYIDSLNNERESFPDSEDGDSRVVTVPPGWHLSYFTPGQPLGELGIDGTDTSYNPDMPYTRRMWAGGSVEWPGADPTFENERGKLKLGWTATESTRVLSCTPKTIKKTGETMLVVGVEKEYLDEIGYQAVIEKRNWIFRRAFDLSKPAPPIPPRPALLDNAALEELSKNKLVRKFCRTTAELFRFSALTFNGHRIHYDREWAQQVEGHRNIVVHGPLNMVSILDFWRHAQSKKEMAFPKKLDYRATSAIYVDEPYRILIDADTASKKVTDVQVISDDGTICMTAQITNW</sequence>
<evidence type="ECO:0000313" key="2">
    <source>
        <dbReference type="RefSeq" id="XP_033461726.1"/>
    </source>
</evidence>
<dbReference type="PANTHER" id="PTHR28152">
    <property type="entry name" value="HYDROXYACYL-THIOESTER DEHYDRATASE TYPE 2, MITOCHONDRIAL"/>
    <property type="match status" value="1"/>
</dbReference>
<reference evidence="2" key="2">
    <citation type="submission" date="2020-04" db="EMBL/GenBank/DDBJ databases">
        <authorList>
            <consortium name="NCBI Genome Project"/>
        </authorList>
    </citation>
    <scope>NUCLEOTIDE SEQUENCE</scope>
    <source>
        <strain evidence="2">CBS 342.82</strain>
    </source>
</reference>
<reference evidence="2" key="3">
    <citation type="submission" date="2025-08" db="UniProtKB">
        <authorList>
            <consortium name="RefSeq"/>
        </authorList>
    </citation>
    <scope>IDENTIFICATION</scope>
    <source>
        <strain evidence="2">CBS 342.82</strain>
    </source>
</reference>
<name>A0A6J3M9I9_9PEZI</name>
<dbReference type="AlphaFoldDB" id="A0A6J3M9I9"/>
<dbReference type="SUPFAM" id="SSF54637">
    <property type="entry name" value="Thioesterase/thiol ester dehydrase-isomerase"/>
    <property type="match status" value="1"/>
</dbReference>
<protein>
    <recommendedName>
        <fullName evidence="3">N-terminal of MaoC-like dehydratase domain-containing protein</fullName>
    </recommendedName>
</protein>
<organism evidence="2">
    <name type="scientific">Dissoconium aciculare CBS 342.82</name>
    <dbReference type="NCBI Taxonomy" id="1314786"/>
    <lineage>
        <taxon>Eukaryota</taxon>
        <taxon>Fungi</taxon>
        <taxon>Dikarya</taxon>
        <taxon>Ascomycota</taxon>
        <taxon>Pezizomycotina</taxon>
        <taxon>Dothideomycetes</taxon>
        <taxon>Dothideomycetidae</taxon>
        <taxon>Mycosphaerellales</taxon>
        <taxon>Dissoconiaceae</taxon>
        <taxon>Dissoconium</taxon>
    </lineage>
</organism>
<evidence type="ECO:0000313" key="1">
    <source>
        <dbReference type="Proteomes" id="UP000504637"/>
    </source>
</evidence>
<proteinExistence type="predicted"/>
<dbReference type="GO" id="GO:0005739">
    <property type="term" value="C:mitochondrion"/>
    <property type="evidence" value="ECO:0007669"/>
    <property type="project" value="TreeGrafter"/>
</dbReference>
<dbReference type="GO" id="GO:0019171">
    <property type="term" value="F:(3R)-hydroxyacyl-[acyl-carrier-protein] dehydratase activity"/>
    <property type="evidence" value="ECO:0007669"/>
    <property type="project" value="TreeGrafter"/>
</dbReference>
<dbReference type="Proteomes" id="UP000504637">
    <property type="component" value="Unplaced"/>
</dbReference>
<dbReference type="InterPro" id="IPR029069">
    <property type="entry name" value="HotDog_dom_sf"/>
</dbReference>
<dbReference type="RefSeq" id="XP_033461726.1">
    <property type="nucleotide sequence ID" value="XM_033606383.1"/>
</dbReference>
<dbReference type="InterPro" id="IPR052741">
    <property type="entry name" value="Mitochondrial_HTD2"/>
</dbReference>
<accession>A0A6J3M9I9</accession>
<dbReference type="Gene3D" id="3.10.129.10">
    <property type="entry name" value="Hotdog Thioesterase"/>
    <property type="match status" value="1"/>
</dbReference>
<dbReference type="FunFam" id="3.10.129.10:FF:000103">
    <property type="entry name" value="WGS project CABT00000000 data, contig 2.1"/>
    <property type="match status" value="1"/>
</dbReference>